<gene>
    <name evidence="1" type="ORF">TRIUR3_00904</name>
</gene>
<evidence type="ECO:0000313" key="1">
    <source>
        <dbReference type="EMBL" id="EMS59712.1"/>
    </source>
</evidence>
<dbReference type="EMBL" id="KD117731">
    <property type="protein sequence ID" value="EMS59712.1"/>
    <property type="molecule type" value="Genomic_DNA"/>
</dbReference>
<proteinExistence type="predicted"/>
<name>M7ZI07_TRIUA</name>
<organism evidence="1">
    <name type="scientific">Triticum urartu</name>
    <name type="common">Red wild einkorn</name>
    <name type="synonym">Crithodium urartu</name>
    <dbReference type="NCBI Taxonomy" id="4572"/>
    <lineage>
        <taxon>Eukaryota</taxon>
        <taxon>Viridiplantae</taxon>
        <taxon>Streptophyta</taxon>
        <taxon>Embryophyta</taxon>
        <taxon>Tracheophyta</taxon>
        <taxon>Spermatophyta</taxon>
        <taxon>Magnoliopsida</taxon>
        <taxon>Liliopsida</taxon>
        <taxon>Poales</taxon>
        <taxon>Poaceae</taxon>
        <taxon>BOP clade</taxon>
        <taxon>Pooideae</taxon>
        <taxon>Triticodae</taxon>
        <taxon>Triticeae</taxon>
        <taxon>Triticinae</taxon>
        <taxon>Triticum</taxon>
    </lineage>
</organism>
<protein>
    <submittedName>
        <fullName evidence="1">Uncharacterized protein</fullName>
    </submittedName>
</protein>
<dbReference type="AlphaFoldDB" id="M7ZI07"/>
<sequence>MTVLSQTLITEWSPTLPEFCLSDYCCIAPRGIISLVTVVGATVRILNVSAARNKETQLECTGCLVSNNSSV</sequence>
<accession>M7ZI07</accession>
<reference evidence="1" key="1">
    <citation type="journal article" date="2013" name="Nature">
        <title>Draft genome of the wheat A-genome progenitor Triticum urartu.</title>
        <authorList>
            <person name="Ling H.Q."/>
            <person name="Zhao S."/>
            <person name="Liu D."/>
            <person name="Wang J."/>
            <person name="Sun H."/>
            <person name="Zhang C."/>
            <person name="Fan H."/>
            <person name="Li D."/>
            <person name="Dong L."/>
            <person name="Tao Y."/>
            <person name="Gao C."/>
            <person name="Wu H."/>
            <person name="Li Y."/>
            <person name="Cui Y."/>
            <person name="Guo X."/>
            <person name="Zheng S."/>
            <person name="Wang B."/>
            <person name="Yu K."/>
            <person name="Liang Q."/>
            <person name="Yang W."/>
            <person name="Lou X."/>
            <person name="Chen J."/>
            <person name="Feng M."/>
            <person name="Jian J."/>
            <person name="Zhang X."/>
            <person name="Luo G."/>
            <person name="Jiang Y."/>
            <person name="Liu J."/>
            <person name="Wang Z."/>
            <person name="Sha Y."/>
            <person name="Zhang B."/>
            <person name="Wu H."/>
            <person name="Tang D."/>
            <person name="Shen Q."/>
            <person name="Xue P."/>
            <person name="Zou S."/>
            <person name="Wang X."/>
            <person name="Liu X."/>
            <person name="Wang F."/>
            <person name="Yang Y."/>
            <person name="An X."/>
            <person name="Dong Z."/>
            <person name="Zhang K."/>
            <person name="Zhang X."/>
            <person name="Luo M.C."/>
            <person name="Dvorak J."/>
            <person name="Tong Y."/>
            <person name="Wang J."/>
            <person name="Yang H."/>
            <person name="Li Z."/>
            <person name="Wang D."/>
            <person name="Zhang A."/>
            <person name="Wang J."/>
        </authorList>
    </citation>
    <scope>NUCLEOTIDE SEQUENCE</scope>
</reference>